<dbReference type="InterPro" id="IPR012337">
    <property type="entry name" value="RNaseH-like_sf"/>
</dbReference>
<accession>A0A0S4TQX3</accession>
<name>A0A0S4TQX3_RALSL</name>
<evidence type="ECO:0000259" key="1">
    <source>
        <dbReference type="PROSITE" id="PS50994"/>
    </source>
</evidence>
<dbReference type="SUPFAM" id="SSF53098">
    <property type="entry name" value="Ribonuclease H-like"/>
    <property type="match status" value="1"/>
</dbReference>
<evidence type="ECO:0000313" key="2">
    <source>
        <dbReference type="EMBL" id="CUV11903.1"/>
    </source>
</evidence>
<proteinExistence type="predicted"/>
<dbReference type="InterPro" id="IPR036397">
    <property type="entry name" value="RNaseH_sf"/>
</dbReference>
<dbReference type="GO" id="GO:0003676">
    <property type="term" value="F:nucleic acid binding"/>
    <property type="evidence" value="ECO:0007669"/>
    <property type="project" value="InterPro"/>
</dbReference>
<organism evidence="2">
    <name type="scientific">Ralstonia solanacearum</name>
    <name type="common">Pseudomonas solanacearum</name>
    <dbReference type="NCBI Taxonomy" id="305"/>
    <lineage>
        <taxon>Bacteria</taxon>
        <taxon>Pseudomonadati</taxon>
        <taxon>Pseudomonadota</taxon>
        <taxon>Betaproteobacteria</taxon>
        <taxon>Burkholderiales</taxon>
        <taxon>Burkholderiaceae</taxon>
        <taxon>Ralstonia</taxon>
        <taxon>Ralstonia solanacearum species complex</taxon>
    </lineage>
</organism>
<dbReference type="EMBL" id="LN899819">
    <property type="protein sequence ID" value="CUV11903.1"/>
    <property type="molecule type" value="Genomic_DNA"/>
</dbReference>
<dbReference type="InterPro" id="IPR001584">
    <property type="entry name" value="Integrase_cat-core"/>
</dbReference>
<gene>
    <name evidence="2" type="ORF">RUN39_v1_260050</name>
</gene>
<reference evidence="2" key="1">
    <citation type="submission" date="2015-10" db="EMBL/GenBank/DDBJ databases">
        <authorList>
            <person name="Gilbert D.G."/>
        </authorList>
    </citation>
    <scope>NUCLEOTIDE SEQUENCE</scope>
    <source>
        <strain evidence="2">Phyl III-seqv23</strain>
    </source>
</reference>
<protein>
    <recommendedName>
        <fullName evidence="1">Integrase catalytic domain-containing protein</fullName>
    </recommendedName>
</protein>
<dbReference type="PROSITE" id="PS50994">
    <property type="entry name" value="INTEGRASE"/>
    <property type="match status" value="1"/>
</dbReference>
<feature type="domain" description="Integrase catalytic" evidence="1">
    <location>
        <begin position="257"/>
        <end position="459"/>
    </location>
</feature>
<sequence>MSIYTLNTDLVIQDGEAQWRVHRVLDNQYVQLEHQSTARIRRMRIAKLASDIASGKLSVVRDSAAVQPEQASHAGNAVMCTATLPAKYKSQFELTYAYVRHMRKRGITNGQRRRISEAIPTIAATLGDQSPPRPSTVMDWMREYEMSGQNPVCLVSRNIRRRVSRRLVPAVLEIARKVLARHYFVRNGCSLRDVLDKVLRELERATEAGPLKEASASISLSTIRRLAAETTPFDRDRARLGPAQARAKWRFSKPGMYATRPLERVEMDHTLLDLVVIDDALGIPLGRPTITLLVCSFSGYILGFFISFEGETIGRVVQSIKVAAQPKDSITAGQGLSNTWHAMGLWETLVLDNSLSFHSPHLRHIASELCMDIEYCPVRMPWFKPSVERMLGELTRQLPAHGRPKKPNSGPDPIDPNSTACITFSDLCAGVLQWVVDVHPFEINERKMARPIDLFLEGLTSCPAPALIDNSANLEVIAGLSTCKTVDHSGIVHTYLRYTNDELKSMQRCIGTKFKTLIKFNPYDLGSIFVQHPRTGLWISVEARDEEYATGLTLTQHKLIRKEAGRKLTLANAETHLRAARLALQDRWEQAIRGGRKIKRSRELGLFQGVSSLSWSNPLQRPGTTKPISVVVDNDMPEPDSRSIPTFEVFTGDML</sequence>
<dbReference type="PATRIC" id="fig|305.106.peg.1068"/>
<dbReference type="Gene3D" id="3.30.420.10">
    <property type="entry name" value="Ribonuclease H-like superfamily/Ribonuclease H"/>
    <property type="match status" value="1"/>
</dbReference>
<dbReference type="GO" id="GO:0015074">
    <property type="term" value="P:DNA integration"/>
    <property type="evidence" value="ECO:0007669"/>
    <property type="project" value="InterPro"/>
</dbReference>
<dbReference type="AlphaFoldDB" id="A0A0S4TQX3"/>